<reference evidence="4 5" key="1">
    <citation type="submission" date="2022-02" db="EMBL/GenBank/DDBJ databases">
        <title>The car tank lid bacteriome: a reservoir of bacteria with potential in bioremediation of fuel.</title>
        <authorList>
            <person name="Vidal-Verdu A."/>
            <person name="Gomez-Martinez D."/>
            <person name="Latorre-Perez A."/>
            <person name="Pereto J."/>
            <person name="Porcar M."/>
        </authorList>
    </citation>
    <scope>NUCLEOTIDE SEQUENCE [LARGE SCALE GENOMIC DNA]</scope>
    <source>
        <strain evidence="4 5">4D.3</strain>
    </source>
</reference>
<feature type="transmembrane region" description="Helical" evidence="2">
    <location>
        <begin position="228"/>
        <end position="255"/>
    </location>
</feature>
<dbReference type="Proteomes" id="UP001651050">
    <property type="component" value="Unassembled WGS sequence"/>
</dbReference>
<dbReference type="InterPro" id="IPR025241">
    <property type="entry name" value="DUF4190"/>
</dbReference>
<evidence type="ECO:0000259" key="3">
    <source>
        <dbReference type="Pfam" id="PF13828"/>
    </source>
</evidence>
<feature type="domain" description="DUF4190" evidence="3">
    <location>
        <begin position="188"/>
        <end position="246"/>
    </location>
</feature>
<feature type="region of interest" description="Disordered" evidence="1">
    <location>
        <begin position="133"/>
        <end position="183"/>
    </location>
</feature>
<evidence type="ECO:0000256" key="1">
    <source>
        <dbReference type="SAM" id="MobiDB-lite"/>
    </source>
</evidence>
<accession>A0ABT0J5S5</accession>
<keyword evidence="2" id="KW-0472">Membrane</keyword>
<evidence type="ECO:0000256" key="2">
    <source>
        <dbReference type="SAM" id="Phobius"/>
    </source>
</evidence>
<dbReference type="RefSeq" id="WP_416344715.1">
    <property type="nucleotide sequence ID" value="NZ_JALQCY010000004.1"/>
</dbReference>
<proteinExistence type="predicted"/>
<evidence type="ECO:0000313" key="4">
    <source>
        <dbReference type="EMBL" id="MCK9794854.1"/>
    </source>
</evidence>
<organism evidence="4 5">
    <name type="scientific">Isoptericola peretonis</name>
    <dbReference type="NCBI Taxonomy" id="2918523"/>
    <lineage>
        <taxon>Bacteria</taxon>
        <taxon>Bacillati</taxon>
        <taxon>Actinomycetota</taxon>
        <taxon>Actinomycetes</taxon>
        <taxon>Micrococcales</taxon>
        <taxon>Promicromonosporaceae</taxon>
        <taxon>Isoptericola</taxon>
    </lineage>
</organism>
<feature type="compositionally biased region" description="Pro residues" evidence="1">
    <location>
        <begin position="133"/>
        <end position="146"/>
    </location>
</feature>
<dbReference type="EMBL" id="JALQCY010000004">
    <property type="protein sequence ID" value="MCK9794854.1"/>
    <property type="molecule type" value="Genomic_DNA"/>
</dbReference>
<keyword evidence="2" id="KW-1133">Transmembrane helix</keyword>
<feature type="compositionally biased region" description="Basic and acidic residues" evidence="1">
    <location>
        <begin position="1"/>
        <end position="10"/>
    </location>
</feature>
<feature type="compositionally biased region" description="Low complexity" evidence="1">
    <location>
        <begin position="92"/>
        <end position="111"/>
    </location>
</feature>
<dbReference type="Pfam" id="PF13828">
    <property type="entry name" value="DUF4190"/>
    <property type="match status" value="1"/>
</dbReference>
<gene>
    <name evidence="4" type="ORF">M1843_13970</name>
</gene>
<sequence length="351" mass="35287">MSHPRGDDPQHAQPTQAFAPREDGTTVLPPTQALGSSADGTTVLPATQALGDGGERTTVLPPTQALGGAGERTTVLPSTPPPSQEAGTAVLPSAAPPRRTSSRPVTSRQSPGSTPAPHAPAGRVVATVAAPVPQPQAPRPATPPRQPSAQPWGAAPSQAARPAHGGPVGPPQQRTTPAGARRGTEPTAVAALLTGLVGFVVPLLGILAIVLGGVGLDRTRRRGTGGRGMAATGVTLGSIQVVLTAVVVIGGLIFWNAYGDDIQQGLEEAEQLTQTDLSVPDLLLGGLTGDLSFGDLQELAGTLGDAGELQDLGGQCQAGDPSACEDLLGNLPDGIRDQLPEDLQGYLPSGG</sequence>
<keyword evidence="2" id="KW-0812">Transmembrane</keyword>
<protein>
    <submittedName>
        <fullName evidence="4">DUF4190 domain-containing protein</fullName>
    </submittedName>
</protein>
<feature type="transmembrane region" description="Helical" evidence="2">
    <location>
        <begin position="189"/>
        <end position="216"/>
    </location>
</feature>
<feature type="region of interest" description="Disordered" evidence="1">
    <location>
        <begin position="1"/>
        <end position="121"/>
    </location>
</feature>
<comment type="caution">
    <text evidence="4">The sequence shown here is derived from an EMBL/GenBank/DDBJ whole genome shotgun (WGS) entry which is preliminary data.</text>
</comment>
<keyword evidence="5" id="KW-1185">Reference proteome</keyword>
<evidence type="ECO:0000313" key="5">
    <source>
        <dbReference type="Proteomes" id="UP001651050"/>
    </source>
</evidence>
<name>A0ABT0J5S5_9MICO</name>